<accession>A0A0W0FSK6</accession>
<dbReference type="InterPro" id="IPR018820">
    <property type="entry name" value="BRE4-related_DUF2421"/>
</dbReference>
<dbReference type="EMBL" id="LATX01001689">
    <property type="protein sequence ID" value="KTB39319.1"/>
    <property type="molecule type" value="Genomic_DNA"/>
</dbReference>
<feature type="transmembrane region" description="Helical" evidence="6">
    <location>
        <begin position="163"/>
        <end position="181"/>
    </location>
</feature>
<evidence type="ECO:0008006" key="12">
    <source>
        <dbReference type="Google" id="ProtNLM"/>
    </source>
</evidence>
<feature type="transmembrane region" description="Helical" evidence="6">
    <location>
        <begin position="220"/>
        <end position="240"/>
    </location>
</feature>
<feature type="transmembrane region" description="Helical" evidence="6">
    <location>
        <begin position="798"/>
        <end position="819"/>
    </location>
</feature>
<dbReference type="eggNOG" id="KOG4711">
    <property type="taxonomic scope" value="Eukaryota"/>
</dbReference>
<proteinExistence type="predicted"/>
<feature type="domain" description="Putative ER transporter 6TM N-terminal" evidence="8">
    <location>
        <begin position="448"/>
        <end position="581"/>
    </location>
</feature>
<evidence type="ECO:0000259" key="8">
    <source>
        <dbReference type="Pfam" id="PF10337"/>
    </source>
</evidence>
<feature type="transmembrane region" description="Helical" evidence="6">
    <location>
        <begin position="188"/>
        <end position="214"/>
    </location>
</feature>
<feature type="transmembrane region" description="Helical" evidence="6">
    <location>
        <begin position="61"/>
        <end position="78"/>
    </location>
</feature>
<dbReference type="InterPro" id="IPR018823">
    <property type="entry name" value="ArAE_2_N"/>
</dbReference>
<dbReference type="PANTHER" id="PTHR37994:SF1">
    <property type="entry name" value="ER TRANSPORTER 6TM N-TERMINAL DOMAIN-CONTAINING PROTEIN"/>
    <property type="match status" value="1"/>
</dbReference>
<keyword evidence="3 6" id="KW-1133">Transmembrane helix</keyword>
<feature type="region of interest" description="Disordered" evidence="5">
    <location>
        <begin position="1"/>
        <end position="31"/>
    </location>
</feature>
<feature type="compositionally biased region" description="Basic residues" evidence="5">
    <location>
        <begin position="431"/>
        <end position="454"/>
    </location>
</feature>
<feature type="transmembrane region" description="Helical" evidence="6">
    <location>
        <begin position="864"/>
        <end position="881"/>
    </location>
</feature>
<dbReference type="Pfam" id="PF10334">
    <property type="entry name" value="BRE4"/>
    <property type="match status" value="1"/>
</dbReference>
<feature type="transmembrane region" description="Helical" evidence="6">
    <location>
        <begin position="826"/>
        <end position="844"/>
    </location>
</feature>
<dbReference type="Proteomes" id="UP000054988">
    <property type="component" value="Unassembled WGS sequence"/>
</dbReference>
<feature type="compositionally biased region" description="Basic and acidic residues" evidence="5">
    <location>
        <begin position="379"/>
        <end position="392"/>
    </location>
</feature>
<feature type="compositionally biased region" description="Low complexity" evidence="5">
    <location>
        <begin position="20"/>
        <end position="29"/>
    </location>
</feature>
<dbReference type="InterPro" id="IPR049453">
    <property type="entry name" value="Memb_transporter_dom"/>
</dbReference>
<evidence type="ECO:0000259" key="9">
    <source>
        <dbReference type="Pfam" id="PF13515"/>
    </source>
</evidence>
<protein>
    <recommendedName>
        <fullName evidence="12">ER transporter 6TM N-terminal domain-containing protein</fullName>
    </recommendedName>
</protein>
<evidence type="ECO:0000256" key="6">
    <source>
        <dbReference type="SAM" id="Phobius"/>
    </source>
</evidence>
<feature type="transmembrane region" description="Helical" evidence="6">
    <location>
        <begin position="84"/>
        <end position="101"/>
    </location>
</feature>
<evidence type="ECO:0000313" key="11">
    <source>
        <dbReference type="Proteomes" id="UP000054988"/>
    </source>
</evidence>
<dbReference type="Pfam" id="PF10337">
    <property type="entry name" value="ArAE_2_N"/>
    <property type="match status" value="2"/>
</dbReference>
<feature type="domain" description="Putative ER transporter 6TM N-terminal" evidence="8">
    <location>
        <begin position="48"/>
        <end position="347"/>
    </location>
</feature>
<comment type="caution">
    <text evidence="10">The sequence shown here is derived from an EMBL/GenBank/DDBJ whole genome shotgun (WGS) entry which is preliminary data.</text>
</comment>
<dbReference type="PANTHER" id="PTHR37994">
    <property type="entry name" value="ARAE_2_N DOMAIN-CONTAINING PROTEIN-RELATED"/>
    <property type="match status" value="1"/>
</dbReference>
<dbReference type="Pfam" id="PF13515">
    <property type="entry name" value="FUSC_2"/>
    <property type="match status" value="1"/>
</dbReference>
<dbReference type="GO" id="GO:0016020">
    <property type="term" value="C:membrane"/>
    <property type="evidence" value="ECO:0007669"/>
    <property type="project" value="UniProtKB-SubCell"/>
</dbReference>
<keyword evidence="2 6" id="KW-0812">Transmembrane</keyword>
<feature type="region of interest" description="Disordered" evidence="5">
    <location>
        <begin position="353"/>
        <end position="454"/>
    </location>
</feature>
<feature type="transmembrane region" description="Helical" evidence="6">
    <location>
        <begin position="113"/>
        <end position="133"/>
    </location>
</feature>
<evidence type="ECO:0000256" key="4">
    <source>
        <dbReference type="ARBA" id="ARBA00023136"/>
    </source>
</evidence>
<feature type="transmembrane region" description="Helical" evidence="6">
    <location>
        <begin position="772"/>
        <end position="792"/>
    </location>
</feature>
<evidence type="ECO:0000259" key="7">
    <source>
        <dbReference type="Pfam" id="PF10334"/>
    </source>
</evidence>
<keyword evidence="4 6" id="KW-0472">Membrane</keyword>
<dbReference type="AlphaFoldDB" id="A0A0W0FSK6"/>
<reference evidence="10 11" key="1">
    <citation type="submission" date="2015-12" db="EMBL/GenBank/DDBJ databases">
        <title>Draft genome sequence of Moniliophthora roreri, the causal agent of frosty pod rot of cacao.</title>
        <authorList>
            <person name="Aime M.C."/>
            <person name="Diaz-Valderrama J.R."/>
            <person name="Kijpornyongpan T."/>
            <person name="Phillips-Mora W."/>
        </authorList>
    </citation>
    <scope>NUCLEOTIDE SEQUENCE [LARGE SCALE GENOMIC DNA]</scope>
    <source>
        <strain evidence="10 11">MCA 2952</strain>
    </source>
</reference>
<organism evidence="10 11">
    <name type="scientific">Moniliophthora roreri</name>
    <name type="common">Frosty pod rot fungus</name>
    <name type="synonym">Monilia roreri</name>
    <dbReference type="NCBI Taxonomy" id="221103"/>
    <lineage>
        <taxon>Eukaryota</taxon>
        <taxon>Fungi</taxon>
        <taxon>Dikarya</taxon>
        <taxon>Basidiomycota</taxon>
        <taxon>Agaricomycotina</taxon>
        <taxon>Agaricomycetes</taxon>
        <taxon>Agaricomycetidae</taxon>
        <taxon>Agaricales</taxon>
        <taxon>Marasmiineae</taxon>
        <taxon>Marasmiaceae</taxon>
        <taxon>Moniliophthora</taxon>
    </lineage>
</organism>
<feature type="compositionally biased region" description="Basic and acidic residues" evidence="5">
    <location>
        <begin position="1"/>
        <end position="18"/>
    </location>
</feature>
<evidence type="ECO:0000256" key="1">
    <source>
        <dbReference type="ARBA" id="ARBA00004141"/>
    </source>
</evidence>
<gene>
    <name evidence="10" type="ORF">WG66_8119</name>
</gene>
<feature type="domain" description="DUF2421" evidence="7">
    <location>
        <begin position="882"/>
        <end position="1102"/>
    </location>
</feature>
<evidence type="ECO:0000256" key="5">
    <source>
        <dbReference type="SAM" id="MobiDB-lite"/>
    </source>
</evidence>
<feature type="compositionally biased region" description="Low complexity" evidence="5">
    <location>
        <begin position="412"/>
        <end position="423"/>
    </location>
</feature>
<evidence type="ECO:0000256" key="2">
    <source>
        <dbReference type="ARBA" id="ARBA00022692"/>
    </source>
</evidence>
<comment type="subcellular location">
    <subcellularLocation>
        <location evidence="1">Membrane</location>
        <topology evidence="1">Multi-pass membrane protein</topology>
    </subcellularLocation>
</comment>
<feature type="domain" description="Integral membrane bound transporter" evidence="9">
    <location>
        <begin position="746"/>
        <end position="878"/>
    </location>
</feature>
<name>A0A0W0FSK6_MONRR</name>
<evidence type="ECO:0000313" key="10">
    <source>
        <dbReference type="EMBL" id="KTB39319.1"/>
    </source>
</evidence>
<evidence type="ECO:0000256" key="3">
    <source>
        <dbReference type="ARBA" id="ARBA00022989"/>
    </source>
</evidence>
<sequence length="1134" mass="127310">MLNHHENGGEKGKERSDGDSSSSNPESSPVVPPLFKSKLDFKLPANLQWILANWTWSKIKVALRCAVAAWLSVVLFVIPSVEKYMGQAAFLILIASILSPPSDPFLIVIEREVLIISFVTATWGWCCLGMKLAHLARQNRDNTISLYTAIASGGRYLEPAPTVVLGTFIFVGTVILLYIRARKGPGPYLFACILSCICLITSLTTAALIPFPYYQIGQAILLPLGFHSVIAVLSAILLFPQTVSAQFTARLQDVIGPLIKSIELHRELLKMPSSSPDFADTSESLLAVVKGAEAALTPVAIAGRLLESDLIYNRFRPTDYKPLHDLVKRMAVRANGMTIYWTLIDPLREKFPVTPAPSRPGTPGVMTPVRSRAPSPRPSLERDSLHLEENKPGKIVTVTSTVTDAPTEEESAPGTPTTPSGTPRRNFLPSHSHHAHAHFHRSSHHHHHHHAHHHSLLFNALSRLSLPRMHKQEDHAVGVFESHRYLDLETTHFYDPRSEYYTERSKELLNESCNSLLVSCRESLVQMQEWLVNVRKGRWNFWVSKKNKNDARLKKLEELQALRDKHGTLLEEFKAEKRHNVTEPWRVIFDVKGDTEVETPSHRYLFHCYVFQYHLMRFSTMIMELLDEVIRLEKERCHHRLWTPVSRLFRWSGWELDDRAINHDDEDPDFVQGITPTIMNDLGMASPRDPDALPPSNSFEWVVSGLYKFITSLGGGNALYAVKAGILTTLMCLPSFIRSSSQFAYNNRFIWAIIMAQLTLARFRGDTTFGQVARITSTFLGGLVGMVIWYISAGSGNGNPFGLAAVCAVAMPFIFYLRLYYPGPPMTVLIFLVTTFLVVGYSYQDAHIILPGNPGVGWNVAWRRFVLVTVGVTAAFLFSFFPPSYTIRRYQRATLATTTSEIGAIYCAILSYASSRSAEESQEIVTSLVAIRSKLNRSAVLKANVIYEFSLRGRWPAKRYQRVLELQLSLTYSLSHLLSVIEHLEPAWTRAFLSRTRFSDPNFQGDILAVISMIATALRTGNPLPQITPCPLIDRFMLKYHGLNVVSREAEEDYGLPRTLTPETLENEQYMIFCVGVSTAFSIISRLDRLMLAVKEIVGEDYHIHGIGLTATRSGGVELGPRTSTIPYRVPGNV</sequence>